<gene>
    <name evidence="3" type="ORF">ACFSX9_04440</name>
</gene>
<evidence type="ECO:0000313" key="4">
    <source>
        <dbReference type="Proteomes" id="UP001597549"/>
    </source>
</evidence>
<name>A0ABW5Z5Q2_9FLAO</name>
<feature type="domain" description="Amine oxidase" evidence="2">
    <location>
        <begin position="9"/>
        <end position="87"/>
    </location>
</feature>
<evidence type="ECO:0000313" key="3">
    <source>
        <dbReference type="EMBL" id="MFD2907977.1"/>
    </source>
</evidence>
<dbReference type="PANTHER" id="PTHR43563">
    <property type="entry name" value="AMINE OXIDASE"/>
    <property type="match status" value="1"/>
</dbReference>
<dbReference type="SUPFAM" id="SSF54373">
    <property type="entry name" value="FAD-linked reductases, C-terminal domain"/>
    <property type="match status" value="1"/>
</dbReference>
<dbReference type="InterPro" id="IPR036188">
    <property type="entry name" value="FAD/NAD-bd_sf"/>
</dbReference>
<dbReference type="Proteomes" id="UP001597549">
    <property type="component" value="Unassembled WGS sequence"/>
</dbReference>
<feature type="domain" description="Amine oxidase" evidence="2">
    <location>
        <begin position="102"/>
        <end position="344"/>
    </location>
</feature>
<evidence type="ECO:0000256" key="1">
    <source>
        <dbReference type="ARBA" id="ARBA00005995"/>
    </source>
</evidence>
<proteinExistence type="inferred from homology"/>
<protein>
    <submittedName>
        <fullName evidence="3">Flavin monoamine oxidase family protein</fullName>
    </submittedName>
</protein>
<dbReference type="InterPro" id="IPR050703">
    <property type="entry name" value="Flavin_MAO"/>
</dbReference>
<organism evidence="3 4">
    <name type="scientific">Flavobacterium ardleyense</name>
    <dbReference type="NCBI Taxonomy" id="2038737"/>
    <lineage>
        <taxon>Bacteria</taxon>
        <taxon>Pseudomonadati</taxon>
        <taxon>Bacteroidota</taxon>
        <taxon>Flavobacteriia</taxon>
        <taxon>Flavobacteriales</taxon>
        <taxon>Flavobacteriaceae</taxon>
        <taxon>Flavobacterium</taxon>
    </lineage>
</organism>
<dbReference type="Gene3D" id="3.90.660.10">
    <property type="match status" value="1"/>
</dbReference>
<reference evidence="4" key="1">
    <citation type="journal article" date="2019" name="Int. J. Syst. Evol. Microbiol.">
        <title>The Global Catalogue of Microorganisms (GCM) 10K type strain sequencing project: providing services to taxonomists for standard genome sequencing and annotation.</title>
        <authorList>
            <consortium name="The Broad Institute Genomics Platform"/>
            <consortium name="The Broad Institute Genome Sequencing Center for Infectious Disease"/>
            <person name="Wu L."/>
            <person name="Ma J."/>
        </authorList>
    </citation>
    <scope>NUCLEOTIDE SEQUENCE [LARGE SCALE GENOMIC DNA]</scope>
    <source>
        <strain evidence="4">KCTC 52644</strain>
    </source>
</reference>
<evidence type="ECO:0000259" key="2">
    <source>
        <dbReference type="Pfam" id="PF01593"/>
    </source>
</evidence>
<accession>A0ABW5Z5Q2</accession>
<sequence>MVVIIGAGLSGLLTAYRLKQQGIAFKILEARDRIGGRINTVLGAKNTPVEMGATWFNEQHYNLIGLLEELEIGAFEQYMDDSVFYQREANLPTEKIQIPKQSPSYRIYGGTANLINTLYEKLDKESILLNQVVTSIRQKDDKIEVIAENIFEADKVILAIPPKLWAKKIQFEPALPDNLIAIAKQTHTWMEDSIKIALSFDKPFWQEEKIPATFFSNVGPITEFYDHSNYERSKFALCGFMHSPLKSLTDAERKDIVLNQLNQVYGPKVTSYISYEECIWSKEEHTFEASIELLYPHQNNGNPIFSNTFFEGKLLVSSAESSLESAGYMDGAVYAGNEIARRIIEEYKTLKQ</sequence>
<dbReference type="EMBL" id="JBHUOL010000010">
    <property type="protein sequence ID" value="MFD2907977.1"/>
    <property type="molecule type" value="Genomic_DNA"/>
</dbReference>
<dbReference type="SUPFAM" id="SSF51905">
    <property type="entry name" value="FAD/NAD(P)-binding domain"/>
    <property type="match status" value="1"/>
</dbReference>
<dbReference type="Gene3D" id="3.50.50.60">
    <property type="entry name" value="FAD/NAD(P)-binding domain"/>
    <property type="match status" value="2"/>
</dbReference>
<keyword evidence="4" id="KW-1185">Reference proteome</keyword>
<dbReference type="InterPro" id="IPR002937">
    <property type="entry name" value="Amino_oxidase"/>
</dbReference>
<dbReference type="Pfam" id="PF01593">
    <property type="entry name" value="Amino_oxidase"/>
    <property type="match status" value="2"/>
</dbReference>
<comment type="similarity">
    <text evidence="1">Belongs to the flavin monoamine oxidase family.</text>
</comment>
<dbReference type="RefSeq" id="WP_379804915.1">
    <property type="nucleotide sequence ID" value="NZ_JBHUOL010000010.1"/>
</dbReference>
<comment type="caution">
    <text evidence="3">The sequence shown here is derived from an EMBL/GenBank/DDBJ whole genome shotgun (WGS) entry which is preliminary data.</text>
</comment>
<dbReference type="PANTHER" id="PTHR43563:SF14">
    <property type="entry name" value="AMINE OXIDASE"/>
    <property type="match status" value="1"/>
</dbReference>